<feature type="non-terminal residue" evidence="1">
    <location>
        <position position="1"/>
    </location>
</feature>
<proteinExistence type="predicted"/>
<name>A0A392UG40_9FABA</name>
<dbReference type="Proteomes" id="UP000265520">
    <property type="component" value="Unassembled WGS sequence"/>
</dbReference>
<protein>
    <submittedName>
        <fullName evidence="1">Uncharacterized protein</fullName>
    </submittedName>
</protein>
<comment type="caution">
    <text evidence="1">The sequence shown here is derived from an EMBL/GenBank/DDBJ whole genome shotgun (WGS) entry which is preliminary data.</text>
</comment>
<accession>A0A392UG40</accession>
<evidence type="ECO:0000313" key="2">
    <source>
        <dbReference type="Proteomes" id="UP000265520"/>
    </source>
</evidence>
<keyword evidence="2" id="KW-1185">Reference proteome</keyword>
<organism evidence="1 2">
    <name type="scientific">Trifolium medium</name>
    <dbReference type="NCBI Taxonomy" id="97028"/>
    <lineage>
        <taxon>Eukaryota</taxon>
        <taxon>Viridiplantae</taxon>
        <taxon>Streptophyta</taxon>
        <taxon>Embryophyta</taxon>
        <taxon>Tracheophyta</taxon>
        <taxon>Spermatophyta</taxon>
        <taxon>Magnoliopsida</taxon>
        <taxon>eudicotyledons</taxon>
        <taxon>Gunneridae</taxon>
        <taxon>Pentapetalae</taxon>
        <taxon>rosids</taxon>
        <taxon>fabids</taxon>
        <taxon>Fabales</taxon>
        <taxon>Fabaceae</taxon>
        <taxon>Papilionoideae</taxon>
        <taxon>50 kb inversion clade</taxon>
        <taxon>NPAAA clade</taxon>
        <taxon>Hologalegina</taxon>
        <taxon>IRL clade</taxon>
        <taxon>Trifolieae</taxon>
        <taxon>Trifolium</taxon>
    </lineage>
</organism>
<evidence type="ECO:0000313" key="1">
    <source>
        <dbReference type="EMBL" id="MCI72513.1"/>
    </source>
</evidence>
<dbReference type="AlphaFoldDB" id="A0A392UG40"/>
<sequence>PKIPRLVGGKQFFESTEGISGIEEGTMRLVELSKNPRIVGGKHFFGRTERYTPGAKEGMV</sequence>
<reference evidence="1 2" key="1">
    <citation type="journal article" date="2018" name="Front. Plant Sci.">
        <title>Red Clover (Trifolium pratense) and Zigzag Clover (T. medium) - A Picture of Genomic Similarities and Differences.</title>
        <authorList>
            <person name="Dluhosova J."/>
            <person name="Istvanek J."/>
            <person name="Nedelnik J."/>
            <person name="Repkova J."/>
        </authorList>
    </citation>
    <scope>NUCLEOTIDE SEQUENCE [LARGE SCALE GENOMIC DNA]</scope>
    <source>
        <strain evidence="2">cv. 10/8</strain>
        <tissue evidence="1">Leaf</tissue>
    </source>
</reference>
<dbReference type="EMBL" id="LXQA010819584">
    <property type="protein sequence ID" value="MCI72513.1"/>
    <property type="molecule type" value="Genomic_DNA"/>
</dbReference>